<evidence type="ECO:0000313" key="3">
    <source>
        <dbReference type="Proteomes" id="UP000287823"/>
    </source>
</evidence>
<name>A0A432WJT7_9GAMM</name>
<dbReference type="PANTHER" id="PTHR35849">
    <property type="entry name" value="BLR2341 PROTEIN"/>
    <property type="match status" value="1"/>
</dbReference>
<sequence>MTQELSFKRRDNEVAVSGDLDRGSVPKAWADRKNWVPTDTDVVLDLSGVAHADSAGLALLIRLRSELEMKKQTLSLRHVNKQLQQFAEVSGVQELLSIS</sequence>
<dbReference type="Proteomes" id="UP000287823">
    <property type="component" value="Unassembled WGS sequence"/>
</dbReference>
<proteinExistence type="predicted"/>
<keyword evidence="3" id="KW-1185">Reference proteome</keyword>
<dbReference type="Gene3D" id="3.30.750.24">
    <property type="entry name" value="STAS domain"/>
    <property type="match status" value="1"/>
</dbReference>
<dbReference type="CDD" id="cd07043">
    <property type="entry name" value="STAS_anti-anti-sigma_factors"/>
    <property type="match status" value="1"/>
</dbReference>
<dbReference type="Pfam" id="PF13466">
    <property type="entry name" value="STAS_2"/>
    <property type="match status" value="1"/>
</dbReference>
<comment type="caution">
    <text evidence="2">The sequence shown here is derived from an EMBL/GenBank/DDBJ whole genome shotgun (WGS) entry which is preliminary data.</text>
</comment>
<reference evidence="2 3" key="1">
    <citation type="journal article" date="2011" name="Front. Microbiol.">
        <title>Genomic signatures of strain selection and enhancement in Bacillus atrophaeus var. globigii, a historical biowarfare simulant.</title>
        <authorList>
            <person name="Gibbons H.S."/>
            <person name="Broomall S.M."/>
            <person name="McNew L.A."/>
            <person name="Daligault H."/>
            <person name="Chapman C."/>
            <person name="Bruce D."/>
            <person name="Karavis M."/>
            <person name="Krepps M."/>
            <person name="McGregor P.A."/>
            <person name="Hong C."/>
            <person name="Park K.H."/>
            <person name="Akmal A."/>
            <person name="Feldman A."/>
            <person name="Lin J.S."/>
            <person name="Chang W.E."/>
            <person name="Higgs B.W."/>
            <person name="Demirev P."/>
            <person name="Lindquist J."/>
            <person name="Liem A."/>
            <person name="Fochler E."/>
            <person name="Read T.D."/>
            <person name="Tapia R."/>
            <person name="Johnson S."/>
            <person name="Bishop-Lilly K.A."/>
            <person name="Detter C."/>
            <person name="Han C."/>
            <person name="Sozhamannan S."/>
            <person name="Rosenzweig C.N."/>
            <person name="Skowronski E.W."/>
        </authorList>
    </citation>
    <scope>NUCLEOTIDE SEQUENCE [LARGE SCALE GENOMIC DNA]</scope>
    <source>
        <strain evidence="2 3">Y4G10-17</strain>
    </source>
</reference>
<evidence type="ECO:0000313" key="2">
    <source>
        <dbReference type="EMBL" id="RUO34034.1"/>
    </source>
</evidence>
<organism evidence="2 3">
    <name type="scientific">Aliidiomarina soli</name>
    <dbReference type="NCBI Taxonomy" id="1928574"/>
    <lineage>
        <taxon>Bacteria</taxon>
        <taxon>Pseudomonadati</taxon>
        <taxon>Pseudomonadota</taxon>
        <taxon>Gammaproteobacteria</taxon>
        <taxon>Alteromonadales</taxon>
        <taxon>Idiomarinaceae</taxon>
        <taxon>Aliidiomarina</taxon>
    </lineage>
</organism>
<dbReference type="SUPFAM" id="SSF52091">
    <property type="entry name" value="SpoIIaa-like"/>
    <property type="match status" value="1"/>
</dbReference>
<dbReference type="RefSeq" id="WP_126798573.1">
    <property type="nucleotide sequence ID" value="NZ_PIPO01000002.1"/>
</dbReference>
<feature type="domain" description="STAS" evidence="1">
    <location>
        <begin position="14"/>
        <end position="99"/>
    </location>
</feature>
<dbReference type="EMBL" id="PIPO01000002">
    <property type="protein sequence ID" value="RUO34034.1"/>
    <property type="molecule type" value="Genomic_DNA"/>
</dbReference>
<dbReference type="InterPro" id="IPR058548">
    <property type="entry name" value="MlaB-like_STAS"/>
</dbReference>
<accession>A0A432WJT7</accession>
<dbReference type="InterPro" id="IPR002645">
    <property type="entry name" value="STAS_dom"/>
</dbReference>
<dbReference type="AlphaFoldDB" id="A0A432WJT7"/>
<evidence type="ECO:0000259" key="1">
    <source>
        <dbReference type="PROSITE" id="PS50801"/>
    </source>
</evidence>
<protein>
    <submittedName>
        <fullName evidence="2">Anti-sigma B factor antagonist</fullName>
    </submittedName>
</protein>
<dbReference type="PROSITE" id="PS50801">
    <property type="entry name" value="STAS"/>
    <property type="match status" value="1"/>
</dbReference>
<dbReference type="InterPro" id="IPR052746">
    <property type="entry name" value="MlaB_ABC_Transporter"/>
</dbReference>
<dbReference type="PANTHER" id="PTHR35849:SF1">
    <property type="entry name" value="INTERMEMBRANE PHOSPHOLIPID TRANSPORT SYSTEM BINDING PROTEIN MLAB"/>
    <property type="match status" value="1"/>
</dbReference>
<gene>
    <name evidence="2" type="ORF">CWE14_06200</name>
</gene>
<dbReference type="InterPro" id="IPR036513">
    <property type="entry name" value="STAS_dom_sf"/>
</dbReference>